<dbReference type="AlphaFoldDB" id="A0AAN9MA63"/>
<feature type="region of interest" description="Disordered" evidence="1">
    <location>
        <begin position="731"/>
        <end position="775"/>
    </location>
</feature>
<dbReference type="Pfam" id="PF04003">
    <property type="entry name" value="Utp12"/>
    <property type="match status" value="1"/>
</dbReference>
<feature type="compositionally biased region" description="Acidic residues" evidence="1">
    <location>
        <begin position="731"/>
        <end position="760"/>
    </location>
</feature>
<sequence>MSGLLSALAGEEFCSFREEFDVVNLGLLELDNLMLEIGIVFLISCHMCKFVICWEEESNKINKHEFYLKAFAAVFSSGSSKMSEVPLNILSYSKTQNPKPFLFPNSTVPLSSLLLKTPSNSEAVSFDRFSLVLLLPHRLPFQSCLLGRRLTEMVKDKSKKRIITAFTRNGDYLAILNLSANGMVKIWNTNTGSLFAEWKPSDGYDGILYSCVACSFTGKKRRKEQGTCLLALGTIDGSVLVVDVSTGERKWTTNHPGGVCGLSFAQKGHLLRIAGQSGMAYEVNAETGELIKEFKVSKKSISSLAFSHDEKYLAIVNTKLRVISWEIGKEVLKFADDLGNVQYVSVSSDAKGIVTSDFEGKHLQVWRCDLNSGTVSRGPTLPMRHPPLVFECHHGCNEEDLVVLAVTSSGAAYMWNMNVSSEDQIQPTKLMAKTRKGETDQENSESSKKKRMSIIASRLQHVGEDKQMEALVTYGSVDHPQFSVVNISNSGENIVFNVDDTDSVQQHDSPSSKEAVVPMESKKARKRQATSDPDLPTTIDEVDFDQHEAVEGVLLNDDLNEPTMGEKLASLSLLDENKSRSHEEQESSVPAKPPSADSVHVLLKQALNADDRALLLDCLYTQDQKVIRKSIAQLNASNVLKLLHSLISIIESRGAILACALPWLKCLLLQHASGIMSQESSLKVLNSLYQLMESRVSTFKSAIQLSSCIDMLYAGVIEDEVDEEIVPVIFEDNDDSEEESEDAMETDQDNIDEQQSDEAFDGVSDIDGSDDGMED</sequence>
<feature type="domain" description="Small-subunit processome Utp12" evidence="2">
    <location>
        <begin position="611"/>
        <end position="712"/>
    </location>
</feature>
<organism evidence="4 5">
    <name type="scientific">Canavalia gladiata</name>
    <name type="common">Sword bean</name>
    <name type="synonym">Dolichos gladiatus</name>
    <dbReference type="NCBI Taxonomy" id="3824"/>
    <lineage>
        <taxon>Eukaryota</taxon>
        <taxon>Viridiplantae</taxon>
        <taxon>Streptophyta</taxon>
        <taxon>Embryophyta</taxon>
        <taxon>Tracheophyta</taxon>
        <taxon>Spermatophyta</taxon>
        <taxon>Magnoliopsida</taxon>
        <taxon>eudicotyledons</taxon>
        <taxon>Gunneridae</taxon>
        <taxon>Pentapetalae</taxon>
        <taxon>rosids</taxon>
        <taxon>fabids</taxon>
        <taxon>Fabales</taxon>
        <taxon>Fabaceae</taxon>
        <taxon>Papilionoideae</taxon>
        <taxon>50 kb inversion clade</taxon>
        <taxon>NPAAA clade</taxon>
        <taxon>indigoferoid/millettioid clade</taxon>
        <taxon>Phaseoleae</taxon>
        <taxon>Canavalia</taxon>
    </lineage>
</organism>
<feature type="compositionally biased region" description="Basic and acidic residues" evidence="1">
    <location>
        <begin position="576"/>
        <end position="585"/>
    </location>
</feature>
<reference evidence="4 5" key="1">
    <citation type="submission" date="2024-01" db="EMBL/GenBank/DDBJ databases">
        <title>The genomes of 5 underutilized Papilionoideae crops provide insights into root nodulation and disease resistanc.</title>
        <authorList>
            <person name="Jiang F."/>
        </authorList>
    </citation>
    <scope>NUCLEOTIDE SEQUENCE [LARGE SCALE GENOMIC DNA]</scope>
    <source>
        <strain evidence="4">LVBAO_FW01</strain>
        <tissue evidence="4">Leaves</tissue>
    </source>
</reference>
<dbReference type="InterPro" id="IPR024977">
    <property type="entry name" value="Apc4-like_WD40_dom"/>
</dbReference>
<proteinExistence type="predicted"/>
<evidence type="ECO:0008006" key="6">
    <source>
        <dbReference type="Google" id="ProtNLM"/>
    </source>
</evidence>
<accession>A0AAN9MA63</accession>
<name>A0AAN9MA63_CANGL</name>
<evidence type="ECO:0000313" key="5">
    <source>
        <dbReference type="Proteomes" id="UP001367508"/>
    </source>
</evidence>
<feature type="region of interest" description="Disordered" evidence="1">
    <location>
        <begin position="576"/>
        <end position="596"/>
    </location>
</feature>
<dbReference type="InterPro" id="IPR015943">
    <property type="entry name" value="WD40/YVTN_repeat-like_dom_sf"/>
</dbReference>
<dbReference type="EMBL" id="JAYMYQ010000002">
    <property type="protein sequence ID" value="KAK7349149.1"/>
    <property type="molecule type" value="Genomic_DNA"/>
</dbReference>
<feature type="region of interest" description="Disordered" evidence="1">
    <location>
        <begin position="502"/>
        <end position="539"/>
    </location>
</feature>
<protein>
    <recommendedName>
        <fullName evidence="6">Small-subunit processome Utp12 domain-containing protein</fullName>
    </recommendedName>
</protein>
<dbReference type="PANTHER" id="PTHR45290:SF3">
    <property type="entry name" value="OS01G0649000 PROTEIN"/>
    <property type="match status" value="1"/>
</dbReference>
<dbReference type="Gene3D" id="2.130.10.10">
    <property type="entry name" value="YVTN repeat-like/Quinoprotein amine dehydrogenase"/>
    <property type="match status" value="1"/>
</dbReference>
<evidence type="ECO:0000313" key="4">
    <source>
        <dbReference type="EMBL" id="KAK7349149.1"/>
    </source>
</evidence>
<evidence type="ECO:0000259" key="3">
    <source>
        <dbReference type="Pfam" id="PF12894"/>
    </source>
</evidence>
<dbReference type="InterPro" id="IPR007148">
    <property type="entry name" value="SSU_processome_Utp12"/>
</dbReference>
<feature type="domain" description="Anaphase-promoting complex subunit 4-like WD40" evidence="3">
    <location>
        <begin position="229"/>
        <end position="307"/>
    </location>
</feature>
<evidence type="ECO:0000256" key="1">
    <source>
        <dbReference type="SAM" id="MobiDB-lite"/>
    </source>
</evidence>
<dbReference type="InterPro" id="IPR036322">
    <property type="entry name" value="WD40_repeat_dom_sf"/>
</dbReference>
<evidence type="ECO:0000259" key="2">
    <source>
        <dbReference type="Pfam" id="PF04003"/>
    </source>
</evidence>
<comment type="caution">
    <text evidence="4">The sequence shown here is derived from an EMBL/GenBank/DDBJ whole genome shotgun (WGS) entry which is preliminary data.</text>
</comment>
<dbReference type="Proteomes" id="UP001367508">
    <property type="component" value="Unassembled WGS sequence"/>
</dbReference>
<dbReference type="PANTHER" id="PTHR45290">
    <property type="entry name" value="OS03G0300300 PROTEIN"/>
    <property type="match status" value="1"/>
</dbReference>
<dbReference type="Pfam" id="PF12894">
    <property type="entry name" value="ANAPC4_WD40"/>
    <property type="match status" value="1"/>
</dbReference>
<dbReference type="SUPFAM" id="SSF50978">
    <property type="entry name" value="WD40 repeat-like"/>
    <property type="match status" value="1"/>
</dbReference>
<feature type="region of interest" description="Disordered" evidence="1">
    <location>
        <begin position="432"/>
        <end position="451"/>
    </location>
</feature>
<gene>
    <name evidence="4" type="ORF">VNO77_06287</name>
</gene>
<keyword evidence="5" id="KW-1185">Reference proteome</keyword>